<dbReference type="EMBL" id="JAFFZS010000002">
    <property type="protein sequence ID" value="MBN0043163.1"/>
    <property type="molecule type" value="Genomic_DNA"/>
</dbReference>
<evidence type="ECO:0000313" key="2">
    <source>
        <dbReference type="EMBL" id="MBN0043163.1"/>
    </source>
</evidence>
<dbReference type="Proteomes" id="UP000788262">
    <property type="component" value="Unassembled WGS sequence"/>
</dbReference>
<protein>
    <submittedName>
        <fullName evidence="2">Uncharacterized protein</fullName>
    </submittedName>
</protein>
<evidence type="ECO:0000313" key="3">
    <source>
        <dbReference type="Proteomes" id="UP000788262"/>
    </source>
</evidence>
<sequence length="202" mass="20568">MAAVVAGILALVNVTHAPGSPGDDPSHGVVDDEETVTPHVPDTPPSTAPSTPPPQASGSAGGAHGPTAVSAAVRWTGVVDLPLRQDSVADLGLDLDLDKPALGPVGADLVTGWTVSPAVIVSSGRAFAVAGQAEDVERATCEERLPGTSNGDLWIDVWHGNQPVGTYCFATTEGGVGVFSIKGVGPDESSMEYVRIQVVSWE</sequence>
<proteinExistence type="predicted"/>
<keyword evidence="3" id="KW-1185">Reference proteome</keyword>
<feature type="compositionally biased region" description="Pro residues" evidence="1">
    <location>
        <begin position="41"/>
        <end position="55"/>
    </location>
</feature>
<gene>
    <name evidence="2" type="ORF">JS756_03390</name>
</gene>
<name>A0ABS2VJ91_STRAS</name>
<dbReference type="RefSeq" id="WP_205381399.1">
    <property type="nucleotide sequence ID" value="NZ_JAFFZS010000002.1"/>
</dbReference>
<reference evidence="2 3" key="1">
    <citation type="submission" date="2021-02" db="EMBL/GenBank/DDBJ databases">
        <title>Whole genome sequencing of Streptomyces actuosus VRA1.</title>
        <authorList>
            <person name="Sen G."/>
            <person name="Sen A."/>
        </authorList>
    </citation>
    <scope>NUCLEOTIDE SEQUENCE [LARGE SCALE GENOMIC DNA]</scope>
    <source>
        <strain evidence="2 3">VRA1</strain>
    </source>
</reference>
<accession>A0ABS2VJ91</accession>
<comment type="caution">
    <text evidence="2">The sequence shown here is derived from an EMBL/GenBank/DDBJ whole genome shotgun (WGS) entry which is preliminary data.</text>
</comment>
<feature type="region of interest" description="Disordered" evidence="1">
    <location>
        <begin position="15"/>
        <end position="66"/>
    </location>
</feature>
<organism evidence="2 3">
    <name type="scientific">Streptomyces actuosus</name>
    <dbReference type="NCBI Taxonomy" id="1885"/>
    <lineage>
        <taxon>Bacteria</taxon>
        <taxon>Bacillati</taxon>
        <taxon>Actinomycetota</taxon>
        <taxon>Actinomycetes</taxon>
        <taxon>Kitasatosporales</taxon>
        <taxon>Streptomycetaceae</taxon>
        <taxon>Streptomyces</taxon>
    </lineage>
</organism>
<evidence type="ECO:0000256" key="1">
    <source>
        <dbReference type="SAM" id="MobiDB-lite"/>
    </source>
</evidence>